<dbReference type="AlphaFoldDB" id="A0A5M6CKH1"/>
<feature type="transmembrane region" description="Helical" evidence="1">
    <location>
        <begin position="15"/>
        <end position="35"/>
    </location>
</feature>
<keyword evidence="4" id="KW-1185">Reference proteome</keyword>
<evidence type="ECO:0000259" key="2">
    <source>
        <dbReference type="Pfam" id="PF01882"/>
    </source>
</evidence>
<organism evidence="3 4">
    <name type="scientific">Taibaiella lutea</name>
    <dbReference type="NCBI Taxonomy" id="2608001"/>
    <lineage>
        <taxon>Bacteria</taxon>
        <taxon>Pseudomonadati</taxon>
        <taxon>Bacteroidota</taxon>
        <taxon>Chitinophagia</taxon>
        <taxon>Chitinophagales</taxon>
        <taxon>Chitinophagaceae</taxon>
        <taxon>Taibaiella</taxon>
    </lineage>
</organism>
<accession>A0A5M6CKH1</accession>
<keyword evidence="1" id="KW-0472">Membrane</keyword>
<gene>
    <name evidence="3" type="ORF">F0919_07575</name>
</gene>
<protein>
    <submittedName>
        <fullName evidence="3">DUF58 domain-containing protein</fullName>
    </submittedName>
</protein>
<proteinExistence type="predicted"/>
<reference evidence="3 4" key="1">
    <citation type="submission" date="2019-09" db="EMBL/GenBank/DDBJ databases">
        <title>Genome sequence and assembly of Taibaiella sp.</title>
        <authorList>
            <person name="Chhetri G."/>
        </authorList>
    </citation>
    <scope>NUCLEOTIDE SEQUENCE [LARGE SCALE GENOMIC DNA]</scope>
    <source>
        <strain evidence="3 4">KVB11</strain>
    </source>
</reference>
<keyword evidence="1" id="KW-0812">Transmembrane</keyword>
<dbReference type="PANTHER" id="PTHR33608">
    <property type="entry name" value="BLL2464 PROTEIN"/>
    <property type="match status" value="1"/>
</dbReference>
<keyword evidence="1" id="KW-1133">Transmembrane helix</keyword>
<evidence type="ECO:0000256" key="1">
    <source>
        <dbReference type="SAM" id="Phobius"/>
    </source>
</evidence>
<name>A0A5M6CKH1_9BACT</name>
<dbReference type="RefSeq" id="WP_150032153.1">
    <property type="nucleotide sequence ID" value="NZ_VWSH01000002.1"/>
</dbReference>
<dbReference type="PANTHER" id="PTHR33608:SF3">
    <property type="entry name" value="SLR2013 PROTEIN"/>
    <property type="match status" value="1"/>
</dbReference>
<comment type="caution">
    <text evidence="3">The sequence shown here is derived from an EMBL/GenBank/DDBJ whole genome shotgun (WGS) entry which is preliminary data.</text>
</comment>
<feature type="domain" description="DUF58" evidence="2">
    <location>
        <begin position="206"/>
        <end position="368"/>
    </location>
</feature>
<feature type="transmembrane region" description="Helical" evidence="1">
    <location>
        <begin position="41"/>
        <end position="59"/>
    </location>
</feature>
<dbReference type="InterPro" id="IPR002881">
    <property type="entry name" value="DUF58"/>
</dbReference>
<dbReference type="EMBL" id="VWSH01000002">
    <property type="protein sequence ID" value="KAA5534472.1"/>
    <property type="molecule type" value="Genomic_DNA"/>
</dbReference>
<evidence type="ECO:0000313" key="3">
    <source>
        <dbReference type="EMBL" id="KAA5534472.1"/>
    </source>
</evidence>
<sequence>MKKRFFADLYINNRWYIMMITGIFLFITAFFISFIWYVALVYTLVLTLLTLIDLFLLFIGQSRVIANRFINERLNLGAENNVRIEFRNGFSFPVEIQMIEELPVQFQERNFRKVIKIAPGKKEVFNYELIPHTRGEYTFGNILCYVRSPLKFIQRRCISDVSQIVKVYPSTKYLRQFQLLALSDNSQFSGSRVVRKLGQSLEFEQIKEYVTGDDIRTINWKATARKGNLMVNHYVDARSQQIYCLIDKGRNMKMPFDGMTLLDYAINASLIFLNIALQKQDRAGLVTFAAKINDIIPAERNHTQISKLNEALYRQTTDFLDSSYEDLTINLFRKLSQRSFLLLFTNFETMASLERQLPYLKRMASRHLLCVVFFQNTLLKDIHEAHPDTMEGIYIKTIADRFNFEKKQIVKELRNNGIISILTTPKMLTVDVVNKYLELKARQMV</sequence>
<dbReference type="Proteomes" id="UP000323632">
    <property type="component" value="Unassembled WGS sequence"/>
</dbReference>
<evidence type="ECO:0000313" key="4">
    <source>
        <dbReference type="Proteomes" id="UP000323632"/>
    </source>
</evidence>
<dbReference type="Pfam" id="PF01882">
    <property type="entry name" value="DUF58"/>
    <property type="match status" value="1"/>
</dbReference>